<organism evidence="1 2">
    <name type="scientific">Candidatus Falkowbacteria bacterium GW2011_GWE1_38_31</name>
    <dbReference type="NCBI Taxonomy" id="1618638"/>
    <lineage>
        <taxon>Bacteria</taxon>
        <taxon>Candidatus Falkowiibacteriota</taxon>
    </lineage>
</organism>
<name>A0A0G0MYD1_9BACT</name>
<dbReference type="EMBL" id="LBUU01000008">
    <property type="protein sequence ID" value="KKQ69911.1"/>
    <property type="molecule type" value="Genomic_DNA"/>
</dbReference>
<evidence type="ECO:0000313" key="2">
    <source>
        <dbReference type="Proteomes" id="UP000034022"/>
    </source>
</evidence>
<dbReference type="AlphaFoldDB" id="A0A0G0MYD1"/>
<comment type="caution">
    <text evidence="1">The sequence shown here is derived from an EMBL/GenBank/DDBJ whole genome shotgun (WGS) entry which is preliminary data.</text>
</comment>
<gene>
    <name evidence="1" type="ORF">US91_C0008G0031</name>
</gene>
<accession>A0A0G0MYD1</accession>
<proteinExistence type="predicted"/>
<evidence type="ECO:0000313" key="1">
    <source>
        <dbReference type="EMBL" id="KKQ69911.1"/>
    </source>
</evidence>
<sequence length="65" mass="7463">MKKIKITIGKGEDVLDFEGFVGQECSDEENKIRQFLGRMGVQNHVKYSDNKREAETDGGFERIIQ</sequence>
<protein>
    <submittedName>
        <fullName evidence="1">Uncharacterized protein</fullName>
    </submittedName>
</protein>
<dbReference type="Proteomes" id="UP000034022">
    <property type="component" value="Unassembled WGS sequence"/>
</dbReference>
<reference evidence="1 2" key="1">
    <citation type="journal article" date="2015" name="Nature">
        <title>rRNA introns, odd ribosomes, and small enigmatic genomes across a large radiation of phyla.</title>
        <authorList>
            <person name="Brown C.T."/>
            <person name="Hug L.A."/>
            <person name="Thomas B.C."/>
            <person name="Sharon I."/>
            <person name="Castelle C.J."/>
            <person name="Singh A."/>
            <person name="Wilkins M.J."/>
            <person name="Williams K.H."/>
            <person name="Banfield J.F."/>
        </authorList>
    </citation>
    <scope>NUCLEOTIDE SEQUENCE [LARGE SCALE GENOMIC DNA]</scope>
</reference>